<proteinExistence type="predicted"/>
<dbReference type="Gene3D" id="3.10.450.50">
    <property type="match status" value="1"/>
</dbReference>
<dbReference type="Pfam" id="PF17775">
    <property type="entry name" value="YchJ_M-like"/>
    <property type="match status" value="1"/>
</dbReference>
<protein>
    <submittedName>
        <fullName evidence="2">Zinc chelation protein SecC</fullName>
    </submittedName>
</protein>
<sequence>MLTSQTTEHRCPCGSGKPFAFCCEPYIEGQKLAPTAEQLMRSRYTAFALGAIDYLIETTAPEKRELIDRAIIAEQIQFTTWTGLTILDKEAGHKEDSQGIIEFEAAFETEEEQCVLHERSNFYAKNGQWFYLDGEVEVRPAA</sequence>
<dbReference type="PANTHER" id="PTHR33747:SF1">
    <property type="entry name" value="ADENYLATE CYCLASE-ASSOCIATED CAP C-TERMINAL DOMAIN-CONTAINING PROTEIN"/>
    <property type="match status" value="1"/>
</dbReference>
<name>A0A7R6SV12_9GAMM</name>
<dbReference type="AlphaFoldDB" id="A0A7R6SV12"/>
<organism evidence="2 3">
    <name type="scientific">Neptunomonas japonica JAMM 1380</name>
    <dbReference type="NCBI Taxonomy" id="1441457"/>
    <lineage>
        <taxon>Bacteria</taxon>
        <taxon>Pseudomonadati</taxon>
        <taxon>Pseudomonadota</taxon>
        <taxon>Gammaproteobacteria</taxon>
        <taxon>Oceanospirillales</taxon>
        <taxon>Oceanospirillaceae</taxon>
        <taxon>Neptunomonas</taxon>
    </lineage>
</organism>
<reference evidence="2 3" key="1">
    <citation type="journal article" date="2008" name="Int. J. Syst. Evol. Microbiol.">
        <title>Neptunomonas japonica sp. nov., an Osedax japonicus symbiont-like bacterium isolated from sediment adjacent to sperm whale carcasses off Kagoshima, Japan.</title>
        <authorList>
            <person name="Miyazaki M."/>
            <person name="Nogi Y."/>
            <person name="Fujiwara Y."/>
            <person name="Kawato M."/>
            <person name="Kubokawa K."/>
            <person name="Horikoshi K."/>
        </authorList>
    </citation>
    <scope>NUCLEOTIDE SEQUENCE [LARGE SCALE GENOMIC DNA]</scope>
    <source>
        <strain evidence="2 3">JAMM 1380</strain>
    </source>
</reference>
<dbReference type="NCBIfam" id="NF002486">
    <property type="entry name" value="PRK01752.1"/>
    <property type="match status" value="1"/>
</dbReference>
<keyword evidence="3" id="KW-1185">Reference proteome</keyword>
<dbReference type="KEGG" id="njp:NEJAP_0988"/>
<dbReference type="SUPFAM" id="SSF54427">
    <property type="entry name" value="NTF2-like"/>
    <property type="match status" value="1"/>
</dbReference>
<gene>
    <name evidence="2" type="ORF">NEJAP_0988</name>
</gene>
<dbReference type="PANTHER" id="PTHR33747">
    <property type="entry name" value="UPF0225 PROTEIN SCO1677"/>
    <property type="match status" value="1"/>
</dbReference>
<dbReference type="InterPro" id="IPR032710">
    <property type="entry name" value="NTF2-like_dom_sf"/>
</dbReference>
<dbReference type="Proteomes" id="UP000595332">
    <property type="component" value="Chromosome"/>
</dbReference>
<evidence type="ECO:0000259" key="1">
    <source>
        <dbReference type="Pfam" id="PF17775"/>
    </source>
</evidence>
<evidence type="ECO:0000313" key="3">
    <source>
        <dbReference type="Proteomes" id="UP000595332"/>
    </source>
</evidence>
<dbReference type="EMBL" id="AP014546">
    <property type="protein sequence ID" value="BBB28945.1"/>
    <property type="molecule type" value="Genomic_DNA"/>
</dbReference>
<dbReference type="InterPro" id="IPR048469">
    <property type="entry name" value="YchJ-like_M"/>
</dbReference>
<evidence type="ECO:0000313" key="2">
    <source>
        <dbReference type="EMBL" id="BBB28945.1"/>
    </source>
</evidence>
<dbReference type="RefSeq" id="WP_201349588.1">
    <property type="nucleotide sequence ID" value="NZ_AP014546.1"/>
</dbReference>
<accession>A0A7R6SV12</accession>
<feature type="domain" description="YchJ-like middle NTF2-like" evidence="1">
    <location>
        <begin position="35"/>
        <end position="134"/>
    </location>
</feature>